<name>A0A160T9T6_9CHLR</name>
<dbReference type="RefSeq" id="WP_102136620.1">
    <property type="nucleotide sequence ID" value="NZ_LN890656.1"/>
</dbReference>
<accession>A0A160T9T6</accession>
<feature type="region of interest" description="Disordered" evidence="1">
    <location>
        <begin position="1"/>
        <end position="49"/>
    </location>
</feature>
<evidence type="ECO:0000313" key="2">
    <source>
        <dbReference type="EMBL" id="CUS06268.1"/>
    </source>
</evidence>
<dbReference type="AlphaFoldDB" id="A0A160T9T6"/>
<sequence length="511" mass="53557">MTERIETTTGLRRVALVRSGSEAQGSGGAGEQGGRNAGEPGSRGAGEGALDLSLVTPHSSTAQGWLGALQTAAATAVIRAAGLPGPVQARLEAGRYDTAEDVEAAVRQARAELAALTEAGVVQLGARPAAVGAMFGRPALRLNEPLDEARDLVGFFFGAAGAPTPPPNLRSFADLYVALTGDVYFRGVFDGERTLFSGAKTSTLPNLAVDAMNKVIVQQFAALEHYRWYERVAAVEPNDGRLLAMKWITLGGVGNLPTVAEGAAYTELDVSDAKESAAFVKRGGYVGITREMIRNGDIMQLQAIPRALASAAVRTRSAAVSALFTANSGVGPTLAQDSKALFHADHGNLATTALGTDAAAWRAARAECFQHSELGSAKPLGIFPRFLLVPAELYDTALSILGYGEGMPTAYAPEAQGRGYADPRPIPLVVPDWTDGTDWAYVVDPALFPVIQMSYSQSPGGRQHPIPELFAVVSETSGLMFSNDVLPIKVRDEFAVGVNGPRGIGKRNVAG</sequence>
<dbReference type="EMBL" id="LN890656">
    <property type="protein sequence ID" value="CUS06268.1"/>
    <property type="molecule type" value="Genomic_DNA"/>
</dbReference>
<gene>
    <name evidence="2" type="ORF">CFX0092_B0734</name>
</gene>
<evidence type="ECO:0000313" key="3">
    <source>
        <dbReference type="Proteomes" id="UP000215027"/>
    </source>
</evidence>
<protein>
    <recommendedName>
        <fullName evidence="4">Bacteriophage Mu GpT domain-containing protein</fullName>
    </recommendedName>
</protein>
<dbReference type="OrthoDB" id="9806592at2"/>
<dbReference type="KEGG" id="pbf:CFX0092_B0734"/>
<reference evidence="2" key="1">
    <citation type="submission" date="2016-01" db="EMBL/GenBank/DDBJ databases">
        <authorList>
            <person name="Mcilroy J.S."/>
            <person name="Karst M S."/>
            <person name="Albertsen M."/>
        </authorList>
    </citation>
    <scope>NUCLEOTIDE SEQUENCE</scope>
    <source>
        <strain evidence="2">Cfx-K</strain>
    </source>
</reference>
<evidence type="ECO:0000256" key="1">
    <source>
        <dbReference type="SAM" id="MobiDB-lite"/>
    </source>
</evidence>
<feature type="compositionally biased region" description="Gly residues" evidence="1">
    <location>
        <begin position="25"/>
        <end position="47"/>
    </location>
</feature>
<keyword evidence="3" id="KW-1185">Reference proteome</keyword>
<dbReference type="SUPFAM" id="SSF56563">
    <property type="entry name" value="Major capsid protein gp5"/>
    <property type="match status" value="1"/>
</dbReference>
<evidence type="ECO:0008006" key="4">
    <source>
        <dbReference type="Google" id="ProtNLM"/>
    </source>
</evidence>
<proteinExistence type="predicted"/>
<dbReference type="Proteomes" id="UP000215027">
    <property type="component" value="Chromosome II"/>
</dbReference>
<organism evidence="2 3">
    <name type="scientific">Candidatus Promineifilum breve</name>
    <dbReference type="NCBI Taxonomy" id="1806508"/>
    <lineage>
        <taxon>Bacteria</taxon>
        <taxon>Bacillati</taxon>
        <taxon>Chloroflexota</taxon>
        <taxon>Ardenticatenia</taxon>
        <taxon>Candidatus Promineifilales</taxon>
        <taxon>Candidatus Promineifilaceae</taxon>
        <taxon>Candidatus Promineifilum</taxon>
    </lineage>
</organism>
<dbReference type="Pfam" id="PF25209">
    <property type="entry name" value="Phage_capsid_4"/>
    <property type="match status" value="1"/>
</dbReference>